<keyword evidence="4 11" id="KW-0732">Signal</keyword>
<dbReference type="PANTHER" id="PTHR46471">
    <property type="entry name" value="CHITIN DEACETYLASE"/>
    <property type="match status" value="1"/>
</dbReference>
<dbReference type="SUPFAM" id="SSF57016">
    <property type="entry name" value="Plant lectins/antimicrobial peptides"/>
    <property type="match status" value="1"/>
</dbReference>
<evidence type="ECO:0000256" key="6">
    <source>
        <dbReference type="ARBA" id="ARBA00023277"/>
    </source>
</evidence>
<dbReference type="GO" id="GO:0008061">
    <property type="term" value="F:chitin binding"/>
    <property type="evidence" value="ECO:0007669"/>
    <property type="project" value="UniProtKB-UniRule"/>
</dbReference>
<accession>A0AA39YCN5</accession>
<dbReference type="GO" id="GO:0005975">
    <property type="term" value="P:carbohydrate metabolic process"/>
    <property type="evidence" value="ECO:0007669"/>
    <property type="project" value="InterPro"/>
</dbReference>
<dbReference type="PROSITE" id="PS50941">
    <property type="entry name" value="CHIT_BIND_I_2"/>
    <property type="match status" value="1"/>
</dbReference>
<feature type="domain" description="Chitin-binding type-1" evidence="12">
    <location>
        <begin position="44"/>
        <end position="90"/>
    </location>
</feature>
<evidence type="ECO:0000256" key="10">
    <source>
        <dbReference type="SAM" id="Phobius"/>
    </source>
</evidence>
<keyword evidence="2 8" id="KW-0147">Chitin-binding</keyword>
<dbReference type="InterPro" id="IPR011330">
    <property type="entry name" value="Glyco_hydro/deAcase_b/a-brl"/>
</dbReference>
<dbReference type="InterPro" id="IPR001002">
    <property type="entry name" value="Chitin-bd_1"/>
</dbReference>
<keyword evidence="8" id="KW-1015">Disulfide bond</keyword>
<reference evidence="14" key="1">
    <citation type="submission" date="2023-06" db="EMBL/GenBank/DDBJ databases">
        <title>Genome-scale phylogeny and comparative genomics of the fungal order Sordariales.</title>
        <authorList>
            <consortium name="Lawrence Berkeley National Laboratory"/>
            <person name="Hensen N."/>
            <person name="Bonometti L."/>
            <person name="Westerberg I."/>
            <person name="Brannstrom I.O."/>
            <person name="Guillou S."/>
            <person name="Cros-Aarteil S."/>
            <person name="Calhoun S."/>
            <person name="Haridas S."/>
            <person name="Kuo A."/>
            <person name="Mondo S."/>
            <person name="Pangilinan J."/>
            <person name="Riley R."/>
            <person name="Labutti K."/>
            <person name="Andreopoulos B."/>
            <person name="Lipzen A."/>
            <person name="Chen C."/>
            <person name="Yanf M."/>
            <person name="Daum C."/>
            <person name="Ng V."/>
            <person name="Clum A."/>
            <person name="Steindorff A."/>
            <person name="Ohm R."/>
            <person name="Martin F."/>
            <person name="Silar P."/>
            <person name="Natvig D."/>
            <person name="Lalanne C."/>
            <person name="Gautier V."/>
            <person name="Ament-Velasquez S.L."/>
            <person name="Kruys A."/>
            <person name="Hutchinson M.I."/>
            <person name="Powell A.J."/>
            <person name="Barry K."/>
            <person name="Miller A.N."/>
            <person name="Grigoriev I.V."/>
            <person name="Debuchy R."/>
            <person name="Gladieux P."/>
            <person name="Thoren M.H."/>
            <person name="Johannesson H."/>
        </authorList>
    </citation>
    <scope>NUCLEOTIDE SEQUENCE</scope>
    <source>
        <strain evidence="14">SMH2532-1</strain>
    </source>
</reference>
<keyword evidence="10" id="KW-0472">Membrane</keyword>
<evidence type="ECO:0000256" key="4">
    <source>
        <dbReference type="ARBA" id="ARBA00022729"/>
    </source>
</evidence>
<evidence type="ECO:0000256" key="8">
    <source>
        <dbReference type="PROSITE-ProRule" id="PRU00261"/>
    </source>
</evidence>
<dbReference type="CDD" id="cd00035">
    <property type="entry name" value="ChtBD1"/>
    <property type="match status" value="1"/>
</dbReference>
<feature type="disulfide bond" evidence="8">
    <location>
        <begin position="56"/>
        <end position="68"/>
    </location>
</feature>
<evidence type="ECO:0000259" key="13">
    <source>
        <dbReference type="PROSITE" id="PS51677"/>
    </source>
</evidence>
<evidence type="ECO:0000256" key="3">
    <source>
        <dbReference type="ARBA" id="ARBA00022723"/>
    </source>
</evidence>
<comment type="caution">
    <text evidence="14">The sequence shown here is derived from an EMBL/GenBank/DDBJ whole genome shotgun (WGS) entry which is preliminary data.</text>
</comment>
<dbReference type="Pfam" id="PF00187">
    <property type="entry name" value="Chitin_bind_1"/>
    <property type="match status" value="1"/>
</dbReference>
<keyword evidence="10" id="KW-1133">Transmembrane helix</keyword>
<keyword evidence="15" id="KW-1185">Reference proteome</keyword>
<dbReference type="GO" id="GO:0016810">
    <property type="term" value="F:hydrolase activity, acting on carbon-nitrogen (but not peptide) bonds"/>
    <property type="evidence" value="ECO:0007669"/>
    <property type="project" value="InterPro"/>
</dbReference>
<dbReference type="PROSITE" id="PS00026">
    <property type="entry name" value="CHIT_BIND_I_1"/>
    <property type="match status" value="1"/>
</dbReference>
<dbReference type="GO" id="GO:0046872">
    <property type="term" value="F:metal ion binding"/>
    <property type="evidence" value="ECO:0007669"/>
    <property type="project" value="UniProtKB-KW"/>
</dbReference>
<evidence type="ECO:0000256" key="11">
    <source>
        <dbReference type="SAM" id="SignalP"/>
    </source>
</evidence>
<evidence type="ECO:0000259" key="12">
    <source>
        <dbReference type="PROSITE" id="PS50941"/>
    </source>
</evidence>
<dbReference type="CDD" id="cd10951">
    <property type="entry name" value="CE4_ClCDA_like"/>
    <property type="match status" value="1"/>
</dbReference>
<dbReference type="Pfam" id="PF01522">
    <property type="entry name" value="Polysacc_deac_1"/>
    <property type="match status" value="1"/>
</dbReference>
<evidence type="ECO:0000313" key="15">
    <source>
        <dbReference type="Proteomes" id="UP001174936"/>
    </source>
</evidence>
<feature type="chain" id="PRO_5041245381" description="Chitin deacetylase" evidence="11">
    <location>
        <begin position="24"/>
        <end position="462"/>
    </location>
</feature>
<dbReference type="InterPro" id="IPR018371">
    <property type="entry name" value="Chitin-binding_1_CS"/>
</dbReference>
<gene>
    <name evidence="14" type="ORF">B0T16DRAFT_324642</name>
</gene>
<dbReference type="InterPro" id="IPR036861">
    <property type="entry name" value="Endochitinase-like_sf"/>
</dbReference>
<comment type="cofactor">
    <cofactor evidence="1">
        <name>Co(2+)</name>
        <dbReference type="ChEBI" id="CHEBI:48828"/>
    </cofactor>
</comment>
<feature type="domain" description="NodB homology" evidence="13">
    <location>
        <begin position="123"/>
        <end position="314"/>
    </location>
</feature>
<feature type="region of interest" description="Disordered" evidence="9">
    <location>
        <begin position="325"/>
        <end position="418"/>
    </location>
</feature>
<dbReference type="PROSITE" id="PS51677">
    <property type="entry name" value="NODB"/>
    <property type="match status" value="1"/>
</dbReference>
<keyword evidence="10" id="KW-0812">Transmembrane</keyword>
<evidence type="ECO:0000256" key="5">
    <source>
        <dbReference type="ARBA" id="ARBA00022801"/>
    </source>
</evidence>
<dbReference type="Gene3D" id="3.20.20.370">
    <property type="entry name" value="Glycoside hydrolase/deacetylase"/>
    <property type="match status" value="1"/>
</dbReference>
<dbReference type="PANTHER" id="PTHR46471:SF4">
    <property type="entry name" value="CHITIN DEACETYLASE"/>
    <property type="match status" value="1"/>
</dbReference>
<feature type="disulfide bond" evidence="8">
    <location>
        <begin position="47"/>
        <end position="62"/>
    </location>
</feature>
<keyword evidence="5" id="KW-0378">Hydrolase</keyword>
<feature type="compositionally biased region" description="Low complexity" evidence="9">
    <location>
        <begin position="351"/>
        <end position="370"/>
    </location>
</feature>
<comment type="caution">
    <text evidence="8">Lacks conserved residue(s) required for the propagation of feature annotation.</text>
</comment>
<feature type="disulfide bond" evidence="8">
    <location>
        <begin position="61"/>
        <end position="75"/>
    </location>
</feature>
<keyword evidence="7" id="KW-0170">Cobalt</keyword>
<sequence length="462" mass="48320">MRLRRPFTALFAGSAAPIALVAGHSLENDGPQQRPTVVKRAGAGAGCGPSAGNAICDAGLCCSEGGFCGTGGAFCSGPACQLSYGPGCDGNQVPAGTSTSNTPRPKFGNVPYGVDISHCSVKGQVALTFDDGPYIYTPELLDTLKRNNVPATFFIVGNNAGKGQVSDPTSGYTPIIQRMIADGHQVGSHTWSHQDMNAITPQQRRAQIINNEIALVNILGVIPTYFRPPYTRCGADCYQLLGELGYRVVNYDVDTRDWENGGANSKSVYQSIISQSSPAVSQWLSLAHDVQEFTVHSLAQFMIDTAKNLGFQLVTVGECLGDPPSNWYRDPSTGQPRDARGATPPPPQRVPTTSSSSTGKSSSTSAPKPTKIAETNFRLDAPPITTSGTGGNTTSSRVVSSASSRAGSSTSTPGVVSTRVPDIGGRRAVPMQEYIPATRVGGSVTLGLVLGLACMVLFWAGG</sequence>
<dbReference type="AlphaFoldDB" id="A0AA39YCN5"/>
<dbReference type="EMBL" id="JAULSV010000003">
    <property type="protein sequence ID" value="KAK0649869.1"/>
    <property type="molecule type" value="Genomic_DNA"/>
</dbReference>
<feature type="compositionally biased region" description="Low complexity" evidence="9">
    <location>
        <begin position="392"/>
        <end position="418"/>
    </location>
</feature>
<organism evidence="14 15">
    <name type="scientific">Cercophora newfieldiana</name>
    <dbReference type="NCBI Taxonomy" id="92897"/>
    <lineage>
        <taxon>Eukaryota</taxon>
        <taxon>Fungi</taxon>
        <taxon>Dikarya</taxon>
        <taxon>Ascomycota</taxon>
        <taxon>Pezizomycotina</taxon>
        <taxon>Sordariomycetes</taxon>
        <taxon>Sordariomycetidae</taxon>
        <taxon>Sordariales</taxon>
        <taxon>Lasiosphaeriaceae</taxon>
        <taxon>Cercophora</taxon>
    </lineage>
</organism>
<name>A0AA39YCN5_9PEZI</name>
<protein>
    <recommendedName>
        <fullName evidence="16">Chitin deacetylase</fullName>
    </recommendedName>
</protein>
<evidence type="ECO:0000256" key="7">
    <source>
        <dbReference type="ARBA" id="ARBA00023285"/>
    </source>
</evidence>
<feature type="signal peptide" evidence="11">
    <location>
        <begin position="1"/>
        <end position="23"/>
    </location>
</feature>
<evidence type="ECO:0000256" key="9">
    <source>
        <dbReference type="SAM" id="MobiDB-lite"/>
    </source>
</evidence>
<dbReference type="Proteomes" id="UP001174936">
    <property type="component" value="Unassembled WGS sequence"/>
</dbReference>
<dbReference type="InterPro" id="IPR002509">
    <property type="entry name" value="NODB_dom"/>
</dbReference>
<dbReference type="Gene3D" id="3.30.60.10">
    <property type="entry name" value="Endochitinase-like"/>
    <property type="match status" value="1"/>
</dbReference>
<feature type="transmembrane region" description="Helical" evidence="10">
    <location>
        <begin position="440"/>
        <end position="460"/>
    </location>
</feature>
<evidence type="ECO:0000256" key="2">
    <source>
        <dbReference type="ARBA" id="ARBA00022669"/>
    </source>
</evidence>
<evidence type="ECO:0008006" key="16">
    <source>
        <dbReference type="Google" id="ProtNLM"/>
    </source>
</evidence>
<proteinExistence type="predicted"/>
<dbReference type="SUPFAM" id="SSF88713">
    <property type="entry name" value="Glycoside hydrolase/deacetylase"/>
    <property type="match status" value="1"/>
</dbReference>
<evidence type="ECO:0000256" key="1">
    <source>
        <dbReference type="ARBA" id="ARBA00001941"/>
    </source>
</evidence>
<keyword evidence="3" id="KW-0479">Metal-binding</keyword>
<dbReference type="SMART" id="SM00270">
    <property type="entry name" value="ChtBD1"/>
    <property type="match status" value="1"/>
</dbReference>
<keyword evidence="6" id="KW-0119">Carbohydrate metabolism</keyword>
<evidence type="ECO:0000313" key="14">
    <source>
        <dbReference type="EMBL" id="KAK0649869.1"/>
    </source>
</evidence>